<evidence type="ECO:0000256" key="2">
    <source>
        <dbReference type="PROSITE-ProRule" id="PRU00317"/>
    </source>
</evidence>
<evidence type="ECO:0000256" key="1">
    <source>
        <dbReference type="ARBA" id="ARBA00022737"/>
    </source>
</evidence>
<dbReference type="GO" id="GO:0005730">
    <property type="term" value="C:nucleolus"/>
    <property type="evidence" value="ECO:0007669"/>
    <property type="project" value="TreeGrafter"/>
</dbReference>
<dbReference type="GO" id="GO:0030688">
    <property type="term" value="C:preribosome, small subunit precursor"/>
    <property type="evidence" value="ECO:0007669"/>
    <property type="project" value="TreeGrafter"/>
</dbReference>
<accession>A0A9W5TA38</accession>
<comment type="caution">
    <text evidence="4">The sequence shown here is derived from an EMBL/GenBank/DDBJ whole genome shotgun (WGS) entry which is preliminary data.</text>
</comment>
<dbReference type="Pfam" id="PF00806">
    <property type="entry name" value="PUF"/>
    <property type="match status" value="1"/>
</dbReference>
<dbReference type="GO" id="GO:0000447">
    <property type="term" value="P:endonucleolytic cleavage in ITS1 to separate SSU-rRNA from 5.8S rRNA and LSU-rRNA from tricistronic rRNA transcript (SSU-rRNA, 5.8S rRNA, LSU-rRNA)"/>
    <property type="evidence" value="ECO:0007669"/>
    <property type="project" value="TreeGrafter"/>
</dbReference>
<reference evidence="4" key="1">
    <citation type="submission" date="2019-12" db="EMBL/GenBank/DDBJ databases">
        <title>Genome sequence of Babesia ovis.</title>
        <authorList>
            <person name="Yamagishi J."/>
            <person name="Sevinc F."/>
            <person name="Xuan X."/>
        </authorList>
    </citation>
    <scope>NUCLEOTIDE SEQUENCE</scope>
    <source>
        <strain evidence="4">Selcuk</strain>
    </source>
</reference>
<dbReference type="PANTHER" id="PTHR13102">
    <property type="entry name" value="NUCLEOLAR PROTEIN 9"/>
    <property type="match status" value="1"/>
</dbReference>
<evidence type="ECO:0000256" key="3">
    <source>
        <dbReference type="SAM" id="MobiDB-lite"/>
    </source>
</evidence>
<keyword evidence="5" id="KW-1185">Reference proteome</keyword>
<evidence type="ECO:0000313" key="4">
    <source>
        <dbReference type="EMBL" id="GFE52953.1"/>
    </source>
</evidence>
<dbReference type="InterPro" id="IPR001313">
    <property type="entry name" value="Pumilio_RNA-bd_rpt"/>
</dbReference>
<dbReference type="InterPro" id="IPR011989">
    <property type="entry name" value="ARM-like"/>
</dbReference>
<feature type="repeat" description="Pumilio" evidence="2">
    <location>
        <begin position="284"/>
        <end position="321"/>
    </location>
</feature>
<dbReference type="OrthoDB" id="668540at2759"/>
<feature type="compositionally biased region" description="Polar residues" evidence="3">
    <location>
        <begin position="387"/>
        <end position="399"/>
    </location>
</feature>
<dbReference type="GO" id="GO:0000480">
    <property type="term" value="P:endonucleolytic cleavage in 5'-ETS of tricistronic rRNA transcript (SSU-rRNA, 5.8S rRNA, LSU-rRNA)"/>
    <property type="evidence" value="ECO:0007669"/>
    <property type="project" value="TreeGrafter"/>
</dbReference>
<dbReference type="GO" id="GO:0003723">
    <property type="term" value="F:RNA binding"/>
    <property type="evidence" value="ECO:0007669"/>
    <property type="project" value="InterPro"/>
</dbReference>
<organism evidence="4 5">
    <name type="scientific">Babesia ovis</name>
    <dbReference type="NCBI Taxonomy" id="5869"/>
    <lineage>
        <taxon>Eukaryota</taxon>
        <taxon>Sar</taxon>
        <taxon>Alveolata</taxon>
        <taxon>Apicomplexa</taxon>
        <taxon>Aconoidasida</taxon>
        <taxon>Piroplasmida</taxon>
        <taxon>Babesiidae</taxon>
        <taxon>Babesia</taxon>
    </lineage>
</organism>
<name>A0A9W5TA38_BABOV</name>
<dbReference type="Gene3D" id="1.25.10.10">
    <property type="entry name" value="Leucine-rich Repeat Variant"/>
    <property type="match status" value="3"/>
</dbReference>
<proteinExistence type="predicted"/>
<dbReference type="Proteomes" id="UP001057455">
    <property type="component" value="Unassembled WGS sequence"/>
</dbReference>
<dbReference type="PANTHER" id="PTHR13102:SF0">
    <property type="entry name" value="NUCLEOLAR PROTEIN 9"/>
    <property type="match status" value="1"/>
</dbReference>
<sequence length="604" mass="68200">MLSISEVDDYLRSLRDRIGSVLEESSASEKLLLVTNVFEQIRDHIPSLATHQVLSKYLEKLVALLARSLIEEPENELSEKRDLCIALCNQVIIKADVEVLSKDIFGSHVLQSTLQCCTLFEHQGITLGEPLQYFASTVEDRCLFELLHHISGSHVLRSLIKAIAGALDADAFQKSKRKADDDSEELLHNKHDLESWRFTLLEHWADLFCKDLQGSLSSSQSCATVCLVLRLCQQTPGSKAQAVCKEVLDYSFSECTNSKIASYAAEKCLSFCDNAEYNRLFKSRVLPRAKELSENSFGNYVIQAIIRNRYFQPTHLEALLEGIDIGNLLVSSSSSVVWRLCESAVTLGTGQTQFLKKLLDALCISQYKPKEDKDELKPAKRRKTESVSESDLVSTTETAGQKEDQQISDDDNVDVKSADSGKGYIWLALISCQPVYSERIHLRATGASILLNLLKFERKLISNILSDFKHFLKIAKSQERLAALATDRHFSRVLQLMLDRRQGLLKEKQVERLFNYLKPHFVDLALNINGAFVLSSLFNATPLRLRQSLLTELAPENERIRAKSKKFAEIVGLEAFCKNKELWSKKMTKAESVRALFKDIIDTN</sequence>
<keyword evidence="1" id="KW-0677">Repeat</keyword>
<dbReference type="GO" id="GO:0000472">
    <property type="term" value="P:endonucleolytic cleavage to generate mature 5'-end of SSU-rRNA from (SSU-rRNA, 5.8S rRNA, LSU-rRNA)"/>
    <property type="evidence" value="ECO:0007669"/>
    <property type="project" value="TreeGrafter"/>
</dbReference>
<dbReference type="AlphaFoldDB" id="A0A9W5TA38"/>
<protein>
    <submittedName>
        <fullName evidence="4">Pumilio-family RNA binding repeat domain containing protein</fullName>
    </submittedName>
</protein>
<dbReference type="SUPFAM" id="SSF48371">
    <property type="entry name" value="ARM repeat"/>
    <property type="match status" value="2"/>
</dbReference>
<dbReference type="GO" id="GO:0000056">
    <property type="term" value="P:ribosomal small subunit export from nucleus"/>
    <property type="evidence" value="ECO:0007669"/>
    <property type="project" value="TreeGrafter"/>
</dbReference>
<dbReference type="SMART" id="SM00025">
    <property type="entry name" value="Pumilio"/>
    <property type="match status" value="6"/>
</dbReference>
<dbReference type="PROSITE" id="PS50302">
    <property type="entry name" value="PUM"/>
    <property type="match status" value="1"/>
</dbReference>
<dbReference type="GO" id="GO:0030686">
    <property type="term" value="C:90S preribosome"/>
    <property type="evidence" value="ECO:0007669"/>
    <property type="project" value="TreeGrafter"/>
</dbReference>
<dbReference type="InterPro" id="IPR016024">
    <property type="entry name" value="ARM-type_fold"/>
</dbReference>
<dbReference type="Pfam" id="PF22493">
    <property type="entry name" value="PUF_NOP9"/>
    <property type="match status" value="1"/>
</dbReference>
<dbReference type="EMBL" id="BLIY01000003">
    <property type="protein sequence ID" value="GFE52953.1"/>
    <property type="molecule type" value="Genomic_DNA"/>
</dbReference>
<feature type="region of interest" description="Disordered" evidence="3">
    <location>
        <begin position="374"/>
        <end position="415"/>
    </location>
</feature>
<gene>
    <name evidence="4" type="ORF">BaOVIS_003570</name>
</gene>
<evidence type="ECO:0000313" key="5">
    <source>
        <dbReference type="Proteomes" id="UP001057455"/>
    </source>
</evidence>
<dbReference type="InterPro" id="IPR040000">
    <property type="entry name" value="NOP9"/>
</dbReference>